<dbReference type="OrthoDB" id="8445658at2"/>
<evidence type="ECO:0000313" key="3">
    <source>
        <dbReference type="Proteomes" id="UP000001868"/>
    </source>
</evidence>
<dbReference type="Gene3D" id="3.40.50.150">
    <property type="entry name" value="Vaccinia Virus protein VP39"/>
    <property type="match status" value="1"/>
</dbReference>
<reference evidence="2 3" key="1">
    <citation type="journal article" date="2008" name="BMC Genomics">
        <title>Complete genome of Phenylobacterium zucineum - a novel facultative intracellular bacterium isolated from human erythroleukemia cell line K562.</title>
        <authorList>
            <person name="Luo Y."/>
            <person name="Xu X."/>
            <person name="Ding Z."/>
            <person name="Liu Z."/>
            <person name="Zhang B."/>
            <person name="Yan Z."/>
            <person name="Sun J."/>
            <person name="Hu S."/>
            <person name="Hu X."/>
        </authorList>
    </citation>
    <scope>NUCLEOTIDE SEQUENCE [LARGE SCALE GENOMIC DNA]</scope>
    <source>
        <strain evidence="2 3">HLK1</strain>
    </source>
</reference>
<name>B4R950_PHEZH</name>
<evidence type="ECO:0000259" key="1">
    <source>
        <dbReference type="Pfam" id="PF05050"/>
    </source>
</evidence>
<dbReference type="Proteomes" id="UP000001868">
    <property type="component" value="Chromosome"/>
</dbReference>
<dbReference type="Pfam" id="PF05050">
    <property type="entry name" value="Methyltransf_21"/>
    <property type="match status" value="1"/>
</dbReference>
<dbReference type="InterPro" id="IPR029063">
    <property type="entry name" value="SAM-dependent_MTases_sf"/>
</dbReference>
<dbReference type="AlphaFoldDB" id="B4R950"/>
<dbReference type="STRING" id="450851.PHZ_c1306"/>
<dbReference type="InterPro" id="IPR006342">
    <property type="entry name" value="FkbM_mtfrase"/>
</dbReference>
<feature type="domain" description="Methyltransferase FkbM" evidence="1">
    <location>
        <begin position="74"/>
        <end position="228"/>
    </location>
</feature>
<dbReference type="GO" id="GO:0032259">
    <property type="term" value="P:methylation"/>
    <property type="evidence" value="ECO:0007669"/>
    <property type="project" value="UniProtKB-KW"/>
</dbReference>
<proteinExistence type="predicted"/>
<dbReference type="SUPFAM" id="SSF53335">
    <property type="entry name" value="S-adenosyl-L-methionine-dependent methyltransferases"/>
    <property type="match status" value="1"/>
</dbReference>
<dbReference type="eggNOG" id="COG4122">
    <property type="taxonomic scope" value="Bacteria"/>
</dbReference>
<dbReference type="InterPro" id="IPR052514">
    <property type="entry name" value="SAM-dependent_MTase"/>
</dbReference>
<sequence>MRRRADGMSVGGLVKQGIRRWRRRPPFRMLAAACEAYLQAWYNEEYFDFEKNGEAFALARFAAWADGRPVTIWDVGGHHGEWSQAAHERLPAAHVHSFEIIPEVAARIPPTPWRTVHALGLSEEAGAVDVHWSAVDDTCNSISPRTETPYFAAAPAQVVRCAVATGDEMAGRIAPPDLLKIDTEGHEASVLSGCQGLLASDRAPAMIQFEYGTTYIPSGSTLREIYRLLPGYEVGRLYPDHVAFKPYAYADDHFRLGNMVAVKPARLRALLA</sequence>
<dbReference type="PANTHER" id="PTHR34203">
    <property type="entry name" value="METHYLTRANSFERASE, FKBM FAMILY PROTEIN"/>
    <property type="match status" value="1"/>
</dbReference>
<organism evidence="2 3">
    <name type="scientific">Phenylobacterium zucineum (strain HLK1)</name>
    <dbReference type="NCBI Taxonomy" id="450851"/>
    <lineage>
        <taxon>Bacteria</taxon>
        <taxon>Pseudomonadati</taxon>
        <taxon>Pseudomonadota</taxon>
        <taxon>Alphaproteobacteria</taxon>
        <taxon>Caulobacterales</taxon>
        <taxon>Caulobacteraceae</taxon>
        <taxon>Phenylobacterium</taxon>
    </lineage>
</organism>
<evidence type="ECO:0000313" key="2">
    <source>
        <dbReference type="EMBL" id="ACG77720.1"/>
    </source>
</evidence>
<dbReference type="GO" id="GO:0008168">
    <property type="term" value="F:methyltransferase activity"/>
    <property type="evidence" value="ECO:0007669"/>
    <property type="project" value="UniProtKB-KW"/>
</dbReference>
<dbReference type="HOGENOM" id="CLU_068034_0_0_5"/>
<dbReference type="PANTHER" id="PTHR34203:SF15">
    <property type="entry name" value="SLL1173 PROTEIN"/>
    <property type="match status" value="1"/>
</dbReference>
<keyword evidence="2" id="KW-0808">Transferase</keyword>
<dbReference type="EMBL" id="CP000747">
    <property type="protein sequence ID" value="ACG77720.1"/>
    <property type="molecule type" value="Genomic_DNA"/>
</dbReference>
<dbReference type="NCBIfam" id="TIGR01444">
    <property type="entry name" value="fkbM_fam"/>
    <property type="match status" value="1"/>
</dbReference>
<accession>B4R950</accession>
<keyword evidence="2" id="KW-0489">Methyltransferase</keyword>
<protein>
    <submittedName>
        <fullName evidence="2">SAM-dependent methyltransferase</fullName>
    </submittedName>
</protein>
<keyword evidence="3" id="KW-1185">Reference proteome</keyword>
<gene>
    <name evidence="2" type="ordered locus">PHZ_c1306</name>
</gene>
<dbReference type="KEGG" id="pzu:PHZ_c1306"/>